<evidence type="ECO:0000313" key="9">
    <source>
        <dbReference type="EMBL" id="GAQ84205.1"/>
    </source>
</evidence>
<dbReference type="GO" id="GO:0031090">
    <property type="term" value="C:organelle membrane"/>
    <property type="evidence" value="ECO:0007669"/>
    <property type="project" value="UniProtKB-ARBA"/>
</dbReference>
<name>A0A1Y1HZX1_KLENI</name>
<evidence type="ECO:0000256" key="3">
    <source>
        <dbReference type="ARBA" id="ARBA00022970"/>
    </source>
</evidence>
<feature type="transmembrane region" description="Helical" evidence="7">
    <location>
        <begin position="526"/>
        <end position="550"/>
    </location>
</feature>
<reference evidence="9 10" key="1">
    <citation type="journal article" date="2014" name="Nat. Commun.">
        <title>Klebsormidium flaccidum genome reveals primary factors for plant terrestrial adaptation.</title>
        <authorList>
            <person name="Hori K."/>
            <person name="Maruyama F."/>
            <person name="Fujisawa T."/>
            <person name="Togashi T."/>
            <person name="Yamamoto N."/>
            <person name="Seo M."/>
            <person name="Sato S."/>
            <person name="Yamada T."/>
            <person name="Mori H."/>
            <person name="Tajima N."/>
            <person name="Moriyama T."/>
            <person name="Ikeuchi M."/>
            <person name="Watanabe M."/>
            <person name="Wada H."/>
            <person name="Kobayashi K."/>
            <person name="Saito M."/>
            <person name="Masuda T."/>
            <person name="Sasaki-Sekimoto Y."/>
            <person name="Mashiguchi K."/>
            <person name="Awai K."/>
            <person name="Shimojima M."/>
            <person name="Masuda S."/>
            <person name="Iwai M."/>
            <person name="Nobusawa T."/>
            <person name="Narise T."/>
            <person name="Kondo S."/>
            <person name="Saito H."/>
            <person name="Sato R."/>
            <person name="Murakawa M."/>
            <person name="Ihara Y."/>
            <person name="Oshima-Yamada Y."/>
            <person name="Ohtaka K."/>
            <person name="Satoh M."/>
            <person name="Sonobe K."/>
            <person name="Ishii M."/>
            <person name="Ohtani R."/>
            <person name="Kanamori-Sato M."/>
            <person name="Honoki R."/>
            <person name="Miyazaki D."/>
            <person name="Mochizuki H."/>
            <person name="Umetsu J."/>
            <person name="Higashi K."/>
            <person name="Shibata D."/>
            <person name="Kamiya Y."/>
            <person name="Sato N."/>
            <person name="Nakamura Y."/>
            <person name="Tabata S."/>
            <person name="Ida S."/>
            <person name="Kurokawa K."/>
            <person name="Ohta H."/>
        </authorList>
    </citation>
    <scope>NUCLEOTIDE SEQUENCE [LARGE SCALE GENOMIC DNA]</scope>
    <source>
        <strain evidence="9 10">NIES-2285</strain>
    </source>
</reference>
<dbReference type="GO" id="GO:0015179">
    <property type="term" value="F:L-amino acid transmembrane transporter activity"/>
    <property type="evidence" value="ECO:0000318"/>
    <property type="project" value="GO_Central"/>
</dbReference>
<protein>
    <submittedName>
        <fullName evidence="9">Transmembrane amino acid transporter family protein</fullName>
    </submittedName>
</protein>
<accession>A0A1Y1HZX1</accession>
<keyword evidence="3" id="KW-0029">Amino-acid transport</keyword>
<organism evidence="9 10">
    <name type="scientific">Klebsormidium nitens</name>
    <name type="common">Green alga</name>
    <name type="synonym">Ulothrix nitens</name>
    <dbReference type="NCBI Taxonomy" id="105231"/>
    <lineage>
        <taxon>Eukaryota</taxon>
        <taxon>Viridiplantae</taxon>
        <taxon>Streptophyta</taxon>
        <taxon>Klebsormidiophyceae</taxon>
        <taxon>Klebsormidiales</taxon>
        <taxon>Klebsormidiaceae</taxon>
        <taxon>Klebsormidium</taxon>
    </lineage>
</organism>
<dbReference type="PANTHER" id="PTHR22950:SF652">
    <property type="entry name" value="TRANSMEMBRANE AMINO ACID TRANSPORTER FAMILY PROTEIN"/>
    <property type="match status" value="1"/>
</dbReference>
<comment type="subcellular location">
    <subcellularLocation>
        <location evidence="1">Membrane</location>
        <topology evidence="1">Multi-pass membrane protein</topology>
    </subcellularLocation>
</comment>
<feature type="transmembrane region" description="Helical" evidence="7">
    <location>
        <begin position="216"/>
        <end position="236"/>
    </location>
</feature>
<feature type="region of interest" description="Disordered" evidence="6">
    <location>
        <begin position="432"/>
        <end position="461"/>
    </location>
</feature>
<keyword evidence="5 7" id="KW-0472">Membrane</keyword>
<dbReference type="Proteomes" id="UP000054558">
    <property type="component" value="Unassembled WGS sequence"/>
</dbReference>
<feature type="region of interest" description="Disordered" evidence="6">
    <location>
        <begin position="477"/>
        <end position="515"/>
    </location>
</feature>
<dbReference type="STRING" id="105231.A0A1Y1HZX1"/>
<evidence type="ECO:0000256" key="1">
    <source>
        <dbReference type="ARBA" id="ARBA00004141"/>
    </source>
</evidence>
<dbReference type="PANTHER" id="PTHR22950">
    <property type="entry name" value="AMINO ACID TRANSPORTER"/>
    <property type="match status" value="1"/>
</dbReference>
<evidence type="ECO:0000256" key="6">
    <source>
        <dbReference type="SAM" id="MobiDB-lite"/>
    </source>
</evidence>
<keyword evidence="3" id="KW-0813">Transport</keyword>
<evidence type="ECO:0000256" key="2">
    <source>
        <dbReference type="ARBA" id="ARBA00022692"/>
    </source>
</evidence>
<feature type="transmembrane region" description="Helical" evidence="7">
    <location>
        <begin position="180"/>
        <end position="204"/>
    </location>
</feature>
<feature type="transmembrane region" description="Helical" evidence="7">
    <location>
        <begin position="68"/>
        <end position="91"/>
    </location>
</feature>
<feature type="transmembrane region" description="Helical" evidence="7">
    <location>
        <begin position="393"/>
        <end position="415"/>
    </location>
</feature>
<dbReference type="GO" id="GO:0003333">
    <property type="term" value="P:amino acid transmembrane transport"/>
    <property type="evidence" value="ECO:0000318"/>
    <property type="project" value="GO_Central"/>
</dbReference>
<gene>
    <name evidence="9" type="ORF">KFL_001800130</name>
</gene>
<dbReference type="GO" id="GO:0016020">
    <property type="term" value="C:membrane"/>
    <property type="evidence" value="ECO:0000318"/>
    <property type="project" value="GO_Central"/>
</dbReference>
<feature type="transmembrane region" description="Helical" evidence="7">
    <location>
        <begin position="318"/>
        <end position="337"/>
    </location>
</feature>
<evidence type="ECO:0000256" key="5">
    <source>
        <dbReference type="ARBA" id="ARBA00023136"/>
    </source>
</evidence>
<feature type="domain" description="Amino acid transporter transmembrane" evidence="8">
    <location>
        <begin position="40"/>
        <end position="415"/>
    </location>
</feature>
<evidence type="ECO:0000256" key="4">
    <source>
        <dbReference type="ARBA" id="ARBA00022989"/>
    </source>
</evidence>
<keyword evidence="2 7" id="KW-0812">Transmembrane</keyword>
<feature type="transmembrane region" description="Helical" evidence="7">
    <location>
        <begin position="38"/>
        <end position="62"/>
    </location>
</feature>
<feature type="transmembrane region" description="Helical" evidence="7">
    <location>
        <begin position="369"/>
        <end position="387"/>
    </location>
</feature>
<feature type="transmembrane region" description="Helical" evidence="7">
    <location>
        <begin position="279"/>
        <end position="302"/>
    </location>
</feature>
<dbReference type="EMBL" id="DF237129">
    <property type="protein sequence ID" value="GAQ84205.1"/>
    <property type="molecule type" value="Genomic_DNA"/>
</dbReference>
<keyword evidence="4 7" id="KW-1133">Transmembrane helix</keyword>
<dbReference type="InterPro" id="IPR013057">
    <property type="entry name" value="AA_transpt_TM"/>
</dbReference>
<evidence type="ECO:0000259" key="8">
    <source>
        <dbReference type="Pfam" id="PF01490"/>
    </source>
</evidence>
<feature type="compositionally biased region" description="Polar residues" evidence="6">
    <location>
        <begin position="485"/>
        <end position="495"/>
    </location>
</feature>
<dbReference type="AlphaFoldDB" id="A0A1Y1HZX1"/>
<feature type="transmembrane region" description="Helical" evidence="7">
    <location>
        <begin position="154"/>
        <end position="173"/>
    </location>
</feature>
<evidence type="ECO:0000313" key="10">
    <source>
        <dbReference type="Proteomes" id="UP000054558"/>
    </source>
</evidence>
<dbReference type="OMA" id="QDFWKRS"/>
<dbReference type="OrthoDB" id="1916041at2759"/>
<evidence type="ECO:0000256" key="7">
    <source>
        <dbReference type="SAM" id="Phobius"/>
    </source>
</evidence>
<sequence>MADPERGGRVETPSPSSLTIPLLEDEAAKGPKAPDGGISWLSVFNLANAAIGAGVLAFPYAFREAGVFGGLAATFIIAIIEISALCVLTRSAQRFSAPSYQELVYTALGQRVSNLVSSFMWIYLFGSCVAYLIIIGDVFQPAAQTLFGASHFLAQRWVVLSLFAVLVVLPLCLKRTLRSLGVVSSIAPTTLIYLAIAILLYGARRVVVTGGIPDDVVLFGTFTGYCKAAPIVVFAFQCHIQCMPIFSELVHHYTKGVNPLDAEKWSVVRRQIIVSMDKVILLALGTCLVGYSLVGAFGYIAIPDVQSDVLSSFGEDNLVMYVARVGMGLVAIVSYPINHFPARLIEMSVLNFFWPLPNPYDPKRYMLRFNILTVAYVAVTLAVAIAVQDLGQVYMVIGSTGGVLVIFIMPGILLLDAAGMLPSRRRTLVSRPWVTSEAEGSDTTERAKPEVESGQSSRRVSESGILVVEGRSEYEEASARGEGSPSIQTIPSPHFTSIPHVGQRPSEESDEAESDYTYLGKSQRSLAALWAFLMIFMGGLIFGVTVWIVVVKRGGMASF</sequence>
<dbReference type="Pfam" id="PF01490">
    <property type="entry name" value="Aa_trans"/>
    <property type="match status" value="1"/>
</dbReference>
<keyword evidence="10" id="KW-1185">Reference proteome</keyword>
<feature type="transmembrane region" description="Helical" evidence="7">
    <location>
        <begin position="112"/>
        <end position="134"/>
    </location>
</feature>
<proteinExistence type="predicted"/>